<comment type="caution">
    <text evidence="8">The sequence shown here is derived from an EMBL/GenBank/DDBJ whole genome shotgun (WGS) entry which is preliminary data.</text>
</comment>
<evidence type="ECO:0000256" key="6">
    <source>
        <dbReference type="HAMAP-Rule" id="MF_00479"/>
    </source>
</evidence>
<keyword evidence="5 6" id="KW-0249">Electron transport</keyword>
<keyword evidence="6" id="KW-0472">Membrane</keyword>
<keyword evidence="3 6" id="KW-0285">Flavoprotein</keyword>
<evidence type="ECO:0000259" key="7">
    <source>
        <dbReference type="SMART" id="SM00900"/>
    </source>
</evidence>
<dbReference type="PIRSF" id="PIRSF006091">
    <property type="entry name" value="E_trnsport_RnfG"/>
    <property type="match status" value="1"/>
</dbReference>
<dbReference type="PANTHER" id="PTHR36118">
    <property type="entry name" value="ION-TRANSLOCATING OXIDOREDUCTASE COMPLEX SUBUNIT G"/>
    <property type="match status" value="1"/>
</dbReference>
<evidence type="ECO:0000313" key="9">
    <source>
        <dbReference type="Proteomes" id="UP001158045"/>
    </source>
</evidence>
<dbReference type="SMART" id="SM00900">
    <property type="entry name" value="FMN_bind"/>
    <property type="match status" value="1"/>
</dbReference>
<keyword evidence="6" id="KW-1003">Cell membrane</keyword>
<dbReference type="Proteomes" id="UP001158045">
    <property type="component" value="Unassembled WGS sequence"/>
</dbReference>
<accession>A0ABT6ND53</accession>
<keyword evidence="2 6" id="KW-0597">Phosphoprotein</keyword>
<comment type="similarity">
    <text evidence="6">Belongs to the RnfG family.</text>
</comment>
<organism evidence="8 9">
    <name type="scientific">Fusibacter bizertensis</name>
    <dbReference type="NCBI Taxonomy" id="1488331"/>
    <lineage>
        <taxon>Bacteria</taxon>
        <taxon>Bacillati</taxon>
        <taxon>Bacillota</taxon>
        <taxon>Clostridia</taxon>
        <taxon>Eubacteriales</taxon>
        <taxon>Eubacteriales Family XII. Incertae Sedis</taxon>
        <taxon>Fusibacter</taxon>
    </lineage>
</organism>
<reference evidence="8 9" key="1">
    <citation type="submission" date="2023-04" db="EMBL/GenBank/DDBJ databases">
        <title>Fusibacter bizertensis strain WBS, isolated from littoral bottom sediments of the Arctic seas - biochemical and genomic analysis.</title>
        <authorList>
            <person name="Brioukhanov A.L."/>
        </authorList>
    </citation>
    <scope>NUCLEOTIDE SEQUENCE [LARGE SCALE GENOMIC DNA]</scope>
    <source>
        <strain evidence="8 9">WBS</strain>
    </source>
</reference>
<keyword evidence="1 6" id="KW-0813">Transport</keyword>
<keyword evidence="6" id="KW-1278">Translocase</keyword>
<dbReference type="NCBIfam" id="TIGR01947">
    <property type="entry name" value="rnfG"/>
    <property type="match status" value="1"/>
</dbReference>
<protein>
    <recommendedName>
        <fullName evidence="6">Ion-translocating oxidoreductase complex subunit G</fullName>
        <ecNumber evidence="6">7.-.-.-</ecNumber>
    </recommendedName>
    <alternativeName>
        <fullName evidence="6">Rnf electron transport complex subunit G</fullName>
    </alternativeName>
</protein>
<dbReference type="InterPro" id="IPR010209">
    <property type="entry name" value="Ion_transpt_RnfG/RsxG"/>
</dbReference>
<dbReference type="InterPro" id="IPR007329">
    <property type="entry name" value="FMN-bd"/>
</dbReference>
<feature type="domain" description="FMN-binding" evidence="7">
    <location>
        <begin position="97"/>
        <end position="186"/>
    </location>
</feature>
<evidence type="ECO:0000256" key="4">
    <source>
        <dbReference type="ARBA" id="ARBA00022643"/>
    </source>
</evidence>
<comment type="cofactor">
    <cofactor evidence="6">
        <name>FMN</name>
        <dbReference type="ChEBI" id="CHEBI:58210"/>
    </cofactor>
</comment>
<sequence length="197" mass="20348">MKDILKTGLILLVICVIAALGLGLTNEVTKGPIAEQRFLANEQAKKEVLPDAASYADITGEDLESIVSQFNPVTEAYMGLDASGNTIGYVFKSTPTGFGGNVEVVTGISNDGTVTGLRVGSHNETPGLGAKAKDADFYEQYAGKSALDQIGVSKTSSDGNDIQAITGATISSAAITNGANASIDAFNWIIENGGLEN</sequence>
<dbReference type="EC" id="7.-.-.-" evidence="6"/>
<dbReference type="RefSeq" id="WP_281094191.1">
    <property type="nucleotide sequence ID" value="NZ_JARYZI010000005.1"/>
</dbReference>
<keyword evidence="6" id="KW-0812">Transmembrane</keyword>
<dbReference type="EMBL" id="JARYZI010000005">
    <property type="protein sequence ID" value="MDH8678349.1"/>
    <property type="molecule type" value="Genomic_DNA"/>
</dbReference>
<comment type="subunit">
    <text evidence="6">The complex is composed of six subunits: RnfA, RnfB, RnfC, RnfD, RnfE and RnfG.</text>
</comment>
<evidence type="ECO:0000313" key="8">
    <source>
        <dbReference type="EMBL" id="MDH8678349.1"/>
    </source>
</evidence>
<comment type="function">
    <text evidence="6">Part of a membrane-bound complex that couples electron transfer with translocation of ions across the membrane.</text>
</comment>
<feature type="modified residue" description="FMN phosphoryl threonine" evidence="6">
    <location>
        <position position="169"/>
    </location>
</feature>
<evidence type="ECO:0000256" key="2">
    <source>
        <dbReference type="ARBA" id="ARBA00022553"/>
    </source>
</evidence>
<name>A0ABT6ND53_9FIRM</name>
<evidence type="ECO:0000256" key="3">
    <source>
        <dbReference type="ARBA" id="ARBA00022630"/>
    </source>
</evidence>
<evidence type="ECO:0000256" key="5">
    <source>
        <dbReference type="ARBA" id="ARBA00022982"/>
    </source>
</evidence>
<dbReference type="Pfam" id="PF04205">
    <property type="entry name" value="FMN_bind"/>
    <property type="match status" value="1"/>
</dbReference>
<keyword evidence="9" id="KW-1185">Reference proteome</keyword>
<proteinExistence type="inferred from homology"/>
<dbReference type="HAMAP" id="MF_00479">
    <property type="entry name" value="RsxG_RnfG"/>
    <property type="match status" value="1"/>
</dbReference>
<dbReference type="PANTHER" id="PTHR36118:SF1">
    <property type="entry name" value="ION-TRANSLOCATING OXIDOREDUCTASE COMPLEX SUBUNIT G"/>
    <property type="match status" value="1"/>
</dbReference>
<keyword evidence="4 6" id="KW-0288">FMN</keyword>
<keyword evidence="6" id="KW-1133">Transmembrane helix</keyword>
<evidence type="ECO:0000256" key="1">
    <source>
        <dbReference type="ARBA" id="ARBA00022448"/>
    </source>
</evidence>
<comment type="subcellular location">
    <subcellularLocation>
        <location evidence="6">Cell membrane</location>
        <topology evidence="6">Single-pass membrane protein</topology>
    </subcellularLocation>
</comment>
<gene>
    <name evidence="6" type="primary">rnfG</name>
    <name evidence="8" type="ORF">QE109_09340</name>
</gene>